<keyword evidence="4" id="KW-1185">Reference proteome</keyword>
<feature type="region of interest" description="Disordered" evidence="1">
    <location>
        <begin position="1"/>
        <end position="25"/>
    </location>
</feature>
<dbReference type="EMBL" id="FQXE01000015">
    <property type="protein sequence ID" value="SHI24420.1"/>
    <property type="molecule type" value="Genomic_DNA"/>
</dbReference>
<dbReference type="OrthoDB" id="129597at2"/>
<name>A0A1M5ZJK7_9BURK</name>
<dbReference type="RefSeq" id="WP_073107774.1">
    <property type="nucleotide sequence ID" value="NZ_FQXE01000015.1"/>
</dbReference>
<organism evidence="3 4">
    <name type="scientific">Pollutimonas bauzanensis</name>
    <dbReference type="NCBI Taxonomy" id="658167"/>
    <lineage>
        <taxon>Bacteria</taxon>
        <taxon>Pseudomonadati</taxon>
        <taxon>Pseudomonadota</taxon>
        <taxon>Betaproteobacteria</taxon>
        <taxon>Burkholderiales</taxon>
        <taxon>Alcaligenaceae</taxon>
        <taxon>Pollutimonas</taxon>
    </lineage>
</organism>
<dbReference type="SMART" id="SM00530">
    <property type="entry name" value="HTH_XRE"/>
    <property type="match status" value="1"/>
</dbReference>
<sequence length="119" mass="13020">MAKKLDGVVAAHPVRRKQKADPKDRQVVTLKDLRKAAKRTQEDLAAALGVGQDTISRLEKRSDMLLSTLQHYVESIGGELELVVTFSNRPSAVIGRLVQEKAPQGKSSAAPGRGDRNRH</sequence>
<protein>
    <submittedName>
        <fullName evidence="3">Helix-turn-helix domain-containing protein</fullName>
    </submittedName>
</protein>
<dbReference type="InterPro" id="IPR010982">
    <property type="entry name" value="Lambda_DNA-bd_dom_sf"/>
</dbReference>
<dbReference type="InterPro" id="IPR001387">
    <property type="entry name" value="Cro/C1-type_HTH"/>
</dbReference>
<dbReference type="Gene3D" id="1.10.260.40">
    <property type="entry name" value="lambda repressor-like DNA-binding domains"/>
    <property type="match status" value="1"/>
</dbReference>
<gene>
    <name evidence="3" type="ORF">SAMN04488135_11580</name>
</gene>
<evidence type="ECO:0000256" key="1">
    <source>
        <dbReference type="SAM" id="MobiDB-lite"/>
    </source>
</evidence>
<dbReference type="PROSITE" id="PS50943">
    <property type="entry name" value="HTH_CROC1"/>
    <property type="match status" value="1"/>
</dbReference>
<evidence type="ECO:0000313" key="3">
    <source>
        <dbReference type="EMBL" id="SHI24420.1"/>
    </source>
</evidence>
<proteinExistence type="predicted"/>
<feature type="domain" description="HTH cro/C1-type" evidence="2">
    <location>
        <begin position="30"/>
        <end position="60"/>
    </location>
</feature>
<dbReference type="Proteomes" id="UP000184226">
    <property type="component" value="Unassembled WGS sequence"/>
</dbReference>
<dbReference type="SUPFAM" id="SSF47413">
    <property type="entry name" value="lambda repressor-like DNA-binding domains"/>
    <property type="match status" value="1"/>
</dbReference>
<dbReference type="GO" id="GO:0003677">
    <property type="term" value="F:DNA binding"/>
    <property type="evidence" value="ECO:0007669"/>
    <property type="project" value="InterPro"/>
</dbReference>
<accession>A0A1M5ZJK7</accession>
<evidence type="ECO:0000259" key="2">
    <source>
        <dbReference type="PROSITE" id="PS50943"/>
    </source>
</evidence>
<dbReference type="STRING" id="658167.SAMN04488135_11580"/>
<dbReference type="Pfam" id="PF01381">
    <property type="entry name" value="HTH_3"/>
    <property type="match status" value="1"/>
</dbReference>
<dbReference type="AlphaFoldDB" id="A0A1M5ZJK7"/>
<evidence type="ECO:0000313" key="4">
    <source>
        <dbReference type="Proteomes" id="UP000184226"/>
    </source>
</evidence>
<reference evidence="3 4" key="1">
    <citation type="submission" date="2016-11" db="EMBL/GenBank/DDBJ databases">
        <authorList>
            <person name="Jaros S."/>
            <person name="Januszkiewicz K."/>
            <person name="Wedrychowicz H."/>
        </authorList>
    </citation>
    <scope>NUCLEOTIDE SEQUENCE [LARGE SCALE GENOMIC DNA]</scope>
    <source>
        <strain evidence="3 4">CGMCC 1.10190</strain>
    </source>
</reference>
<dbReference type="CDD" id="cd00093">
    <property type="entry name" value="HTH_XRE"/>
    <property type="match status" value="1"/>
</dbReference>
<feature type="region of interest" description="Disordered" evidence="1">
    <location>
        <begin position="97"/>
        <end position="119"/>
    </location>
</feature>